<keyword evidence="4" id="KW-1185">Reference proteome</keyword>
<evidence type="ECO:0000256" key="1">
    <source>
        <dbReference type="SAM" id="MobiDB-lite"/>
    </source>
</evidence>
<feature type="compositionally biased region" description="Basic and acidic residues" evidence="1">
    <location>
        <begin position="225"/>
        <end position="236"/>
    </location>
</feature>
<comment type="caution">
    <text evidence="3">The sequence shown here is derived from an EMBL/GenBank/DDBJ whole genome shotgun (WGS) entry which is preliminary data.</text>
</comment>
<dbReference type="PROSITE" id="PS50209">
    <property type="entry name" value="CARD"/>
    <property type="match status" value="2"/>
</dbReference>
<sequence>MQKGQKKIIQKNFEVLLEDLDPNPLMNFLYQEDIITRDDIDEMDSIKPRKEKSKALLFTLQRRGPNAFLALVEGLIIKKKQWLATLLLKEERQRLSGEGVEETMTSEGEEAESEKEDESGKTTMELKSQLEDVNNRLQLAERKRNQYANKCHDLEKQIESSEEMRKDLLKKCNDLEQQLILKESERSRKWEEDLEKMNEQKNLKSPNPSHGKRTSPSGSGEGCFEETKQLLNEMRDINFNGPSTSHERSSSASDFGESDFQGKNTSRNDISMGAKHQDILRRTWPTLRKDLEPIKLLPDLVDVLDPTDEEEIKASSRKTREDAADKLLEILPRKGERAFDVFERALKKVLPHLAYHLEREDMKTQLNQERAQNAEVRKENQRLKMELEKERQRHKNTKEESYC</sequence>
<feature type="compositionally biased region" description="Low complexity" evidence="1">
    <location>
        <begin position="96"/>
        <end position="106"/>
    </location>
</feature>
<dbReference type="InterPro" id="IPR001315">
    <property type="entry name" value="CARD"/>
</dbReference>
<feature type="region of interest" description="Disordered" evidence="1">
    <location>
        <begin position="186"/>
        <end position="272"/>
    </location>
</feature>
<dbReference type="PANTHER" id="PTHR15034">
    <property type="entry name" value="DEATH DOMAIN-CONTAINING PROTEIN CRADD"/>
    <property type="match status" value="1"/>
</dbReference>
<feature type="compositionally biased region" description="Acidic residues" evidence="1">
    <location>
        <begin position="107"/>
        <end position="117"/>
    </location>
</feature>
<dbReference type="Pfam" id="PF00619">
    <property type="entry name" value="CARD"/>
    <property type="match status" value="2"/>
</dbReference>
<dbReference type="Proteomes" id="UP001159427">
    <property type="component" value="Unassembled WGS sequence"/>
</dbReference>
<feature type="region of interest" description="Disordered" evidence="1">
    <location>
        <begin position="364"/>
        <end position="403"/>
    </location>
</feature>
<dbReference type="InterPro" id="IPR037939">
    <property type="entry name" value="CRADD"/>
</dbReference>
<evidence type="ECO:0000259" key="2">
    <source>
        <dbReference type="PROSITE" id="PS50209"/>
    </source>
</evidence>
<dbReference type="Gene3D" id="1.10.533.10">
    <property type="entry name" value="Death Domain, Fas"/>
    <property type="match status" value="2"/>
</dbReference>
<evidence type="ECO:0000313" key="3">
    <source>
        <dbReference type="EMBL" id="CAH3152941.1"/>
    </source>
</evidence>
<gene>
    <name evidence="3" type="ORF">PEVE_00000934</name>
</gene>
<dbReference type="EMBL" id="CALNXI010001045">
    <property type="protein sequence ID" value="CAH3152941.1"/>
    <property type="molecule type" value="Genomic_DNA"/>
</dbReference>
<organism evidence="3 4">
    <name type="scientific">Porites evermanni</name>
    <dbReference type="NCBI Taxonomy" id="104178"/>
    <lineage>
        <taxon>Eukaryota</taxon>
        <taxon>Metazoa</taxon>
        <taxon>Cnidaria</taxon>
        <taxon>Anthozoa</taxon>
        <taxon>Hexacorallia</taxon>
        <taxon>Scleractinia</taxon>
        <taxon>Fungiina</taxon>
        <taxon>Poritidae</taxon>
        <taxon>Porites</taxon>
    </lineage>
</organism>
<name>A0ABN8Q029_9CNID</name>
<reference evidence="3 4" key="1">
    <citation type="submission" date="2022-05" db="EMBL/GenBank/DDBJ databases">
        <authorList>
            <consortium name="Genoscope - CEA"/>
            <person name="William W."/>
        </authorList>
    </citation>
    <scope>NUCLEOTIDE SEQUENCE [LARGE SCALE GENOMIC DNA]</scope>
</reference>
<feature type="compositionally biased region" description="Polar residues" evidence="1">
    <location>
        <begin position="203"/>
        <end position="218"/>
    </location>
</feature>
<evidence type="ECO:0000313" key="4">
    <source>
        <dbReference type="Proteomes" id="UP001159427"/>
    </source>
</evidence>
<accession>A0ABN8Q029</accession>
<feature type="domain" description="CARD" evidence="2">
    <location>
        <begin position="272"/>
        <end position="361"/>
    </location>
</feature>
<feature type="compositionally biased region" description="Basic and acidic residues" evidence="1">
    <location>
        <begin position="186"/>
        <end position="202"/>
    </location>
</feature>
<dbReference type="SUPFAM" id="SSF47986">
    <property type="entry name" value="DEATH domain"/>
    <property type="match status" value="2"/>
</dbReference>
<proteinExistence type="predicted"/>
<dbReference type="SMART" id="SM00114">
    <property type="entry name" value="CARD"/>
    <property type="match status" value="2"/>
</dbReference>
<dbReference type="InterPro" id="IPR011029">
    <property type="entry name" value="DEATH-like_dom_sf"/>
</dbReference>
<protein>
    <recommendedName>
        <fullName evidence="2">CARD domain-containing protein</fullName>
    </recommendedName>
</protein>
<feature type="domain" description="CARD" evidence="2">
    <location>
        <begin position="1"/>
        <end position="90"/>
    </location>
</feature>
<feature type="region of interest" description="Disordered" evidence="1">
    <location>
        <begin position="95"/>
        <end position="123"/>
    </location>
</feature>
<dbReference type="PANTHER" id="PTHR15034:SF5">
    <property type="entry name" value="DEATH DOMAIN-CONTAINING PROTEIN CRADD"/>
    <property type="match status" value="1"/>
</dbReference>
<dbReference type="CDD" id="cd01671">
    <property type="entry name" value="CARD"/>
    <property type="match status" value="2"/>
</dbReference>
<feature type="compositionally biased region" description="Basic and acidic residues" evidence="1">
    <location>
        <begin position="375"/>
        <end position="403"/>
    </location>
</feature>